<organism evidence="1 2">
    <name type="scientific">Rubinisphaera italica</name>
    <dbReference type="NCBI Taxonomy" id="2527969"/>
    <lineage>
        <taxon>Bacteria</taxon>
        <taxon>Pseudomonadati</taxon>
        <taxon>Planctomycetota</taxon>
        <taxon>Planctomycetia</taxon>
        <taxon>Planctomycetales</taxon>
        <taxon>Planctomycetaceae</taxon>
        <taxon>Rubinisphaera</taxon>
    </lineage>
</organism>
<evidence type="ECO:0000313" key="2">
    <source>
        <dbReference type="Proteomes" id="UP000316095"/>
    </source>
</evidence>
<evidence type="ECO:0008006" key="3">
    <source>
        <dbReference type="Google" id="ProtNLM"/>
    </source>
</evidence>
<name>A0A5C5X913_9PLAN</name>
<keyword evidence="2" id="KW-1185">Reference proteome</keyword>
<comment type="caution">
    <text evidence="1">The sequence shown here is derived from an EMBL/GenBank/DDBJ whole genome shotgun (WGS) entry which is preliminary data.</text>
</comment>
<evidence type="ECO:0000313" key="1">
    <source>
        <dbReference type="EMBL" id="TWT59617.1"/>
    </source>
</evidence>
<protein>
    <recommendedName>
        <fullName evidence="3">Transposase IS4-like domain-containing protein</fullName>
    </recommendedName>
</protein>
<accession>A0A5C5X913</accession>
<dbReference type="Proteomes" id="UP000316095">
    <property type="component" value="Unassembled WGS sequence"/>
</dbReference>
<gene>
    <name evidence="1" type="ORF">Pan54_03250</name>
</gene>
<dbReference type="AlphaFoldDB" id="A0A5C5X913"/>
<proteinExistence type="predicted"/>
<reference evidence="1 2" key="1">
    <citation type="submission" date="2019-02" db="EMBL/GenBank/DDBJ databases">
        <title>Deep-cultivation of Planctomycetes and their phenomic and genomic characterization uncovers novel biology.</title>
        <authorList>
            <person name="Wiegand S."/>
            <person name="Jogler M."/>
            <person name="Boedeker C."/>
            <person name="Pinto D."/>
            <person name="Vollmers J."/>
            <person name="Rivas-Marin E."/>
            <person name="Kohn T."/>
            <person name="Peeters S.H."/>
            <person name="Heuer A."/>
            <person name="Rast P."/>
            <person name="Oberbeckmann S."/>
            <person name="Bunk B."/>
            <person name="Jeske O."/>
            <person name="Meyerdierks A."/>
            <person name="Storesund J.E."/>
            <person name="Kallscheuer N."/>
            <person name="Luecker S."/>
            <person name="Lage O.M."/>
            <person name="Pohl T."/>
            <person name="Merkel B.J."/>
            <person name="Hornburger P."/>
            <person name="Mueller R.-W."/>
            <person name="Bruemmer F."/>
            <person name="Labrenz M."/>
            <person name="Spormann A.M."/>
            <person name="Op Den Camp H."/>
            <person name="Overmann J."/>
            <person name="Amann R."/>
            <person name="Jetten M.S.M."/>
            <person name="Mascher T."/>
            <person name="Medema M.H."/>
            <person name="Devos D.P."/>
            <person name="Kaster A.-K."/>
            <person name="Ovreas L."/>
            <person name="Rohde M."/>
            <person name="Galperin M.Y."/>
            <person name="Jogler C."/>
        </authorList>
    </citation>
    <scope>NUCLEOTIDE SEQUENCE [LARGE SCALE GENOMIC DNA]</scope>
    <source>
        <strain evidence="1 2">Pan54</strain>
    </source>
</reference>
<dbReference type="EMBL" id="SJPG01000001">
    <property type="protein sequence ID" value="TWT59617.1"/>
    <property type="molecule type" value="Genomic_DNA"/>
</dbReference>
<sequence length="54" mass="6325">METPLEEFARAAKVEHRIEECFQRAKGQVGLADYEVRNWTGWKHHQTLCLLAAR</sequence>